<dbReference type="EMBL" id="HQ438690">
    <property type="protein sequence ID" value="AEC47880.1"/>
    <property type="molecule type" value="Genomic_DNA"/>
</dbReference>
<dbReference type="Pfam" id="PF13505">
    <property type="entry name" value="OMP_b-brl"/>
    <property type="match status" value="1"/>
</dbReference>
<dbReference type="GeneID" id="61297571"/>
<feature type="chain" id="PRO_5015091035" evidence="2">
    <location>
        <begin position="22"/>
        <end position="196"/>
    </location>
</feature>
<evidence type="ECO:0000256" key="2">
    <source>
        <dbReference type="SAM" id="SignalP"/>
    </source>
</evidence>
<evidence type="ECO:0000313" key="6">
    <source>
        <dbReference type="EMBL" id="SGY99038.1"/>
    </source>
</evidence>
<organism evidence="4">
    <name type="scientific">Moritella viscosa</name>
    <dbReference type="NCBI Taxonomy" id="80854"/>
    <lineage>
        <taxon>Bacteria</taxon>
        <taxon>Pseudomonadati</taxon>
        <taxon>Pseudomonadota</taxon>
        <taxon>Gammaproteobacteria</taxon>
        <taxon>Alteromonadales</taxon>
        <taxon>Moritellaceae</taxon>
        <taxon>Moritella</taxon>
    </lineage>
</organism>
<accession>F5ANL4</accession>
<name>F5ANL4_9GAMM</name>
<dbReference type="InterPro" id="IPR011250">
    <property type="entry name" value="OMP/PagP_B-barrel"/>
</dbReference>
<dbReference type="SUPFAM" id="SSF56925">
    <property type="entry name" value="OMPA-like"/>
    <property type="match status" value="1"/>
</dbReference>
<reference evidence="4" key="1">
    <citation type="journal article" date="2011" name="J. Appl. Microbiol.">
        <title>Isolation and characterization of an antigen from the fish pathogen Moritella viscosa.</title>
        <authorList>
            <person name="Bjornsson H."/>
            <person name="Marteinsson V.Thorn."/>
            <person name="Friethjonsson O.H."/>
            <person name="Linke D."/>
            <person name="Benediktsdottir E."/>
        </authorList>
    </citation>
    <scope>NUCLEOTIDE SEQUENCE</scope>
    <source>
        <strain evidence="5">MT1887</strain>
        <strain evidence="4">NVI88/478</strain>
    </source>
</reference>
<dbReference type="RefSeq" id="WP_075473237.1">
    <property type="nucleotide sequence ID" value="NZ_CAWQZC010000057.1"/>
</dbReference>
<dbReference type="EMBL" id="FPLJ01000081">
    <property type="protein sequence ID" value="SGY99038.1"/>
    <property type="molecule type" value="Genomic_DNA"/>
</dbReference>
<gene>
    <name evidence="4" type="primary">omp1</name>
    <name evidence="6" type="ORF">MT2528_3764</name>
</gene>
<evidence type="ECO:0000259" key="3">
    <source>
        <dbReference type="Pfam" id="PF13505"/>
    </source>
</evidence>
<evidence type="ECO:0000313" key="7">
    <source>
        <dbReference type="Proteomes" id="UP000182660"/>
    </source>
</evidence>
<dbReference type="EMBL" id="HQ438697">
    <property type="protein sequence ID" value="AEC47887.1"/>
    <property type="molecule type" value="Genomic_DNA"/>
</dbReference>
<dbReference type="Gene3D" id="2.40.160.20">
    <property type="match status" value="1"/>
</dbReference>
<evidence type="ECO:0000313" key="5">
    <source>
        <dbReference type="EMBL" id="AEC47887.1"/>
    </source>
</evidence>
<dbReference type="AlphaFoldDB" id="F5ANL4"/>
<dbReference type="InterPro" id="IPR027385">
    <property type="entry name" value="Beta-barrel_OMP"/>
</dbReference>
<evidence type="ECO:0000256" key="1">
    <source>
        <dbReference type="ARBA" id="ARBA00022729"/>
    </source>
</evidence>
<feature type="signal peptide" evidence="2">
    <location>
        <begin position="1"/>
        <end position="21"/>
    </location>
</feature>
<dbReference type="Proteomes" id="UP000182660">
    <property type="component" value="Unassembled WGS sequence"/>
</dbReference>
<proteinExistence type="predicted"/>
<keyword evidence="7" id="KW-1185">Reference proteome</keyword>
<evidence type="ECO:0000313" key="4">
    <source>
        <dbReference type="EMBL" id="AEC47880.1"/>
    </source>
</evidence>
<keyword evidence="1 2" id="KW-0732">Signal</keyword>
<protein>
    <submittedName>
        <fullName evidence="4">Omp1</fullName>
    </submittedName>
    <submittedName>
        <fullName evidence="6">Outer membrane protein</fullName>
    </submittedName>
</protein>
<feature type="domain" description="Outer membrane protein beta-barrel" evidence="3">
    <location>
        <begin position="8"/>
        <end position="196"/>
    </location>
</feature>
<reference evidence="6 7" key="2">
    <citation type="submission" date="2016-11" db="EMBL/GenBank/DDBJ databases">
        <authorList>
            <person name="Klemetsen T."/>
        </authorList>
    </citation>
    <scope>NUCLEOTIDE SEQUENCE [LARGE SCALE GENOMIC DNA]</scope>
    <source>
        <strain evidence="6">MT 2528</strain>
    </source>
</reference>
<sequence length="196" mass="20878">MKSITVLGALAAIALTTSVQANQDVSGFYLGGGAGSTTVNLDEKNYAFDEDTDGKTLKFITGYQFNRIVAIEAQYTKYGEITPDKNITRDGKLYTWDATTFSVSANLGYTFQNGLRPFGIIGLSSLDLGQSSKALKDDNATAVHLGAGLEYTPAALSGVSFRVGYEAELFAIEADASSEDIDVLVGSLYVAATYKF</sequence>